<keyword evidence="1" id="KW-1133">Transmembrane helix</keyword>
<dbReference type="InterPro" id="IPR019426">
    <property type="entry name" value="7TM_GPCR_serpentine_rcpt_Srv"/>
</dbReference>
<feature type="transmembrane region" description="Helical" evidence="1">
    <location>
        <begin position="263"/>
        <end position="291"/>
    </location>
</feature>
<dbReference type="PANTHER" id="PTHR31748">
    <property type="entry name" value="SERPENTINE RECEPTOR, CLASS V"/>
    <property type="match status" value="1"/>
</dbReference>
<evidence type="ECO:0000313" key="3">
    <source>
        <dbReference type="Proteomes" id="UP000271162"/>
    </source>
</evidence>
<reference evidence="4" key="1">
    <citation type="submission" date="2017-02" db="UniProtKB">
        <authorList>
            <consortium name="WormBaseParasite"/>
        </authorList>
    </citation>
    <scope>IDENTIFICATION</scope>
</reference>
<dbReference type="EMBL" id="UYSL01019769">
    <property type="protein sequence ID" value="VDL69575.1"/>
    <property type="molecule type" value="Genomic_DNA"/>
</dbReference>
<dbReference type="Pfam" id="PF10323">
    <property type="entry name" value="7TM_GPCR_Srv"/>
    <property type="match status" value="3"/>
</dbReference>
<dbReference type="Gene3D" id="1.20.1070.10">
    <property type="entry name" value="Rhodopsin 7-helix transmembrane proteins"/>
    <property type="match status" value="1"/>
</dbReference>
<accession>A0A0N4XTN5</accession>
<feature type="transmembrane region" description="Helical" evidence="1">
    <location>
        <begin position="320"/>
        <end position="342"/>
    </location>
</feature>
<dbReference type="OMA" id="GAMFPKM"/>
<feature type="transmembrane region" description="Helical" evidence="1">
    <location>
        <begin position="49"/>
        <end position="68"/>
    </location>
</feature>
<gene>
    <name evidence="2" type="ORF">NBR_LOCUS5986</name>
</gene>
<evidence type="ECO:0000313" key="4">
    <source>
        <dbReference type="WBParaSite" id="NBR_0000598501-mRNA-1"/>
    </source>
</evidence>
<dbReference type="SUPFAM" id="SSF81321">
    <property type="entry name" value="Family A G protein-coupled receptor-like"/>
    <property type="match status" value="1"/>
</dbReference>
<feature type="transmembrane region" description="Helical" evidence="1">
    <location>
        <begin position="17"/>
        <end position="37"/>
    </location>
</feature>
<evidence type="ECO:0000313" key="2">
    <source>
        <dbReference type="EMBL" id="VDL69575.1"/>
    </source>
</evidence>
<evidence type="ECO:0000256" key="1">
    <source>
        <dbReference type="SAM" id="Phobius"/>
    </source>
</evidence>
<organism evidence="4">
    <name type="scientific">Nippostrongylus brasiliensis</name>
    <name type="common">Rat hookworm</name>
    <dbReference type="NCBI Taxonomy" id="27835"/>
    <lineage>
        <taxon>Eukaryota</taxon>
        <taxon>Metazoa</taxon>
        <taxon>Ecdysozoa</taxon>
        <taxon>Nematoda</taxon>
        <taxon>Chromadorea</taxon>
        <taxon>Rhabditida</taxon>
        <taxon>Rhabditina</taxon>
        <taxon>Rhabditomorpha</taxon>
        <taxon>Strongyloidea</taxon>
        <taxon>Heligmosomidae</taxon>
        <taxon>Nippostrongylus</taxon>
    </lineage>
</organism>
<protein>
    <submittedName>
        <fullName evidence="4">G_PROTEIN_RECEP_F1_2 domain-containing protein</fullName>
    </submittedName>
</protein>
<dbReference type="STRING" id="27835.A0A0N4XTN5"/>
<reference evidence="2 3" key="2">
    <citation type="submission" date="2018-11" db="EMBL/GenBank/DDBJ databases">
        <authorList>
            <consortium name="Pathogen Informatics"/>
        </authorList>
    </citation>
    <scope>NUCLEOTIDE SEQUENCE [LARGE SCALE GENOMIC DNA]</scope>
</reference>
<dbReference type="PANTHER" id="PTHR31748:SF0">
    <property type="entry name" value="G-PROTEIN COUPLED RECEPTORS FAMILY 1 PROFILE DOMAIN-CONTAINING PROTEIN-RELATED"/>
    <property type="match status" value="1"/>
</dbReference>
<name>A0A0N4XTN5_NIPBR</name>
<sequence length="363" mass="41396">MAEINSSALLVLEKICFAYWTFTVPFYTLVVVCMIHAQLKKATDLDSPFFKLCITTGFIDIGKAIVALLNNYIGAVFPKWGWFTDVYIAIGKPYLYVYFIISWGTDEKLFAIEASLNRQNDRVLARSVEEANQSGKIVNRKGHPRQLMVWAAITSDSKSDLVFVEQGINQALSVSLLASNRLSALLFPQRHRTLWQGRRLKLAMFIQIVPGFLVSLHNLTNEVVFTRTENGDGKGVQRDRGRSCSESAMPALEAFTARKKTTAIYFTVGGCVLAVNTLYLIVAYCYLLYILRKRHQSQLKHHNSRNRSDRKKSGLEKREFRLFLMASSIVTVQLFIVAFFSIKLMPVFRITMDVFYTFYNALK</sequence>
<dbReference type="AlphaFoldDB" id="A0A0N4XTN5"/>
<keyword evidence="1" id="KW-0472">Membrane</keyword>
<keyword evidence="1" id="KW-0812">Transmembrane</keyword>
<dbReference type="WBParaSite" id="NBR_0000598501-mRNA-1">
    <property type="protein sequence ID" value="NBR_0000598501-mRNA-1"/>
    <property type="gene ID" value="NBR_0000598501"/>
</dbReference>
<dbReference type="Proteomes" id="UP000271162">
    <property type="component" value="Unassembled WGS sequence"/>
</dbReference>
<proteinExistence type="predicted"/>
<keyword evidence="3" id="KW-1185">Reference proteome</keyword>
<feature type="transmembrane region" description="Helical" evidence="1">
    <location>
        <begin position="80"/>
        <end position="101"/>
    </location>
</feature>